<dbReference type="InterPro" id="IPR005901">
    <property type="entry name" value="GLPGLI"/>
</dbReference>
<evidence type="ECO:0000313" key="1">
    <source>
        <dbReference type="EMBL" id="HIR63206.1"/>
    </source>
</evidence>
<reference evidence="1" key="1">
    <citation type="submission" date="2020-10" db="EMBL/GenBank/DDBJ databases">
        <authorList>
            <person name="Gilroy R."/>
        </authorList>
    </citation>
    <scope>NUCLEOTIDE SEQUENCE</scope>
    <source>
        <strain evidence="1">ChiHjej13B12-12457</strain>
    </source>
</reference>
<protein>
    <submittedName>
        <fullName evidence="1">GLPGLI family protein</fullName>
    </submittedName>
</protein>
<reference evidence="1" key="2">
    <citation type="journal article" date="2021" name="PeerJ">
        <title>Extensive microbial diversity within the chicken gut microbiome revealed by metagenomics and culture.</title>
        <authorList>
            <person name="Gilroy R."/>
            <person name="Ravi A."/>
            <person name="Getino M."/>
            <person name="Pursley I."/>
            <person name="Horton D.L."/>
            <person name="Alikhan N.F."/>
            <person name="Baker D."/>
            <person name="Gharbi K."/>
            <person name="Hall N."/>
            <person name="Watson M."/>
            <person name="Adriaenssens E.M."/>
            <person name="Foster-Nyarko E."/>
            <person name="Jarju S."/>
            <person name="Secka A."/>
            <person name="Antonio M."/>
            <person name="Oren A."/>
            <person name="Chaudhuri R.R."/>
            <person name="La Ragione R."/>
            <person name="Hildebrand F."/>
            <person name="Pallen M.J."/>
        </authorList>
    </citation>
    <scope>NUCLEOTIDE SEQUENCE</scope>
    <source>
        <strain evidence="1">ChiHjej13B12-12457</strain>
    </source>
</reference>
<dbReference type="Pfam" id="PF09697">
    <property type="entry name" value="Porph_ging"/>
    <property type="match status" value="1"/>
</dbReference>
<proteinExistence type="predicted"/>
<dbReference type="NCBIfam" id="TIGR01200">
    <property type="entry name" value="GLPGLI"/>
    <property type="match status" value="1"/>
</dbReference>
<dbReference type="EMBL" id="DVHI01000082">
    <property type="protein sequence ID" value="HIR63206.1"/>
    <property type="molecule type" value="Genomic_DNA"/>
</dbReference>
<name>A0A9D1E216_9BACT</name>
<dbReference type="Proteomes" id="UP000886744">
    <property type="component" value="Unassembled WGS sequence"/>
</dbReference>
<organism evidence="1 2">
    <name type="scientific">Candidatus Coprenecus avistercoris</name>
    <dbReference type="NCBI Taxonomy" id="2840730"/>
    <lineage>
        <taxon>Bacteria</taxon>
        <taxon>Pseudomonadati</taxon>
        <taxon>Bacteroidota</taxon>
        <taxon>Bacteroidia</taxon>
        <taxon>Bacteroidales</taxon>
        <taxon>Rikenellaceae</taxon>
        <taxon>Rikenellaceae incertae sedis</taxon>
        <taxon>Candidatus Coprenecus</taxon>
    </lineage>
</organism>
<dbReference type="AlphaFoldDB" id="A0A9D1E216"/>
<gene>
    <name evidence="1" type="ORF">IAC94_06770</name>
</gene>
<evidence type="ECO:0000313" key="2">
    <source>
        <dbReference type="Proteomes" id="UP000886744"/>
    </source>
</evidence>
<sequence length="308" mass="34649">MRKISLVIFYAAAWSLGGLLPMVFSPTDGRCQSIQVMFKPAAYRMDSIGTARIEYRYGYSWLRDTTARMSADGGLVSGDSADVERGMMLLQCGGPSGVSRFYSYDRFYLDSLMLAADGGGGAALDVWSLPAGTAFTVYKNFPEPGRMTSTDIIGTENYLMEEAVPDFGWRVLDEWKEVLGYRVRRAECSFRGRDYVAWFAPELPLSEGPWKFCGLPGLILEVYDTRLQYHYVLQGLSVADSGIRVEMPDAQYIRTDVEKYLRTLRRYNENPMLIISEVDVSAISSVRVSKPADGSDPFKLKFDFQEIL</sequence>
<accession>A0A9D1E216</accession>
<comment type="caution">
    <text evidence="1">The sequence shown here is derived from an EMBL/GenBank/DDBJ whole genome shotgun (WGS) entry which is preliminary data.</text>
</comment>